<comment type="caution">
    <text evidence="2">The sequence shown here is derived from an EMBL/GenBank/DDBJ whole genome shotgun (WGS) entry which is preliminary data.</text>
</comment>
<keyword evidence="1" id="KW-0812">Transmembrane</keyword>
<keyword evidence="1" id="KW-1133">Transmembrane helix</keyword>
<dbReference type="Proteomes" id="UP000605670">
    <property type="component" value="Unassembled WGS sequence"/>
</dbReference>
<feature type="transmembrane region" description="Helical" evidence="1">
    <location>
        <begin position="185"/>
        <end position="203"/>
    </location>
</feature>
<evidence type="ECO:0000313" key="2">
    <source>
        <dbReference type="EMBL" id="GGF45696.1"/>
    </source>
</evidence>
<protein>
    <submittedName>
        <fullName evidence="2">Uncharacterized protein</fullName>
    </submittedName>
</protein>
<organism evidence="2 3">
    <name type="scientific">Ornithinimicrobium tianjinense</name>
    <dbReference type="NCBI Taxonomy" id="1195761"/>
    <lineage>
        <taxon>Bacteria</taxon>
        <taxon>Bacillati</taxon>
        <taxon>Actinomycetota</taxon>
        <taxon>Actinomycetes</taxon>
        <taxon>Micrococcales</taxon>
        <taxon>Ornithinimicrobiaceae</taxon>
        <taxon>Ornithinimicrobium</taxon>
    </lineage>
</organism>
<reference evidence="2" key="1">
    <citation type="journal article" date="2014" name="Int. J. Syst. Evol. Microbiol.">
        <title>Complete genome sequence of Corynebacterium casei LMG S-19264T (=DSM 44701T), isolated from a smear-ripened cheese.</title>
        <authorList>
            <consortium name="US DOE Joint Genome Institute (JGI-PGF)"/>
            <person name="Walter F."/>
            <person name="Albersmeier A."/>
            <person name="Kalinowski J."/>
            <person name="Ruckert C."/>
        </authorList>
    </citation>
    <scope>NUCLEOTIDE SEQUENCE</scope>
    <source>
        <strain evidence="2">CGMCC 1.12160</strain>
    </source>
</reference>
<gene>
    <name evidence="2" type="ORF">GCM10011366_11810</name>
</gene>
<sequence length="221" mass="23010">MTALDHPLVQDYLRRLHEEAVRLPVDEGRELEAQIREHLADALGENPSESAVREALERLGAPAALVDEAGGVPGPDAAAGGVPVHDSAWREVGALVLLVGSALFFWLWPLAVPMWLAGLVLLVLSRRWSVADKLLGALVLGVGWLAPVLAGLMTFAVDAQTCSTGTDGQVSCTGGGDGGLSATNVVAIVLTVAFAVLYVWTLVRLARRAARGAAEAVAPAA</sequence>
<dbReference type="AlphaFoldDB" id="A0A917BJ54"/>
<feature type="transmembrane region" description="Helical" evidence="1">
    <location>
        <begin position="134"/>
        <end position="157"/>
    </location>
</feature>
<name>A0A917BJ54_9MICO</name>
<reference evidence="2" key="2">
    <citation type="submission" date="2020-09" db="EMBL/GenBank/DDBJ databases">
        <authorList>
            <person name="Sun Q."/>
            <person name="Zhou Y."/>
        </authorList>
    </citation>
    <scope>NUCLEOTIDE SEQUENCE</scope>
    <source>
        <strain evidence="2">CGMCC 1.12160</strain>
    </source>
</reference>
<evidence type="ECO:0000256" key="1">
    <source>
        <dbReference type="SAM" id="Phobius"/>
    </source>
</evidence>
<keyword evidence="3" id="KW-1185">Reference proteome</keyword>
<proteinExistence type="predicted"/>
<keyword evidence="1" id="KW-0472">Membrane</keyword>
<accession>A0A917BJ54</accession>
<feature type="transmembrane region" description="Helical" evidence="1">
    <location>
        <begin position="94"/>
        <end position="122"/>
    </location>
</feature>
<evidence type="ECO:0000313" key="3">
    <source>
        <dbReference type="Proteomes" id="UP000605670"/>
    </source>
</evidence>
<dbReference type="EMBL" id="BMEM01000001">
    <property type="protein sequence ID" value="GGF45696.1"/>
    <property type="molecule type" value="Genomic_DNA"/>
</dbReference>